<evidence type="ECO:0000256" key="6">
    <source>
        <dbReference type="ARBA" id="ARBA00022837"/>
    </source>
</evidence>
<keyword evidence="7" id="KW-0333">Golgi apparatus</keyword>
<dbReference type="InterPro" id="IPR024609">
    <property type="entry name" value="Extracellular_sulfatase_C"/>
</dbReference>
<feature type="transmembrane region" description="Helical" evidence="9">
    <location>
        <begin position="12"/>
        <end position="33"/>
    </location>
</feature>
<dbReference type="AlphaFoldDB" id="A0AAE0ZBL7"/>
<feature type="compositionally biased region" description="Basic residues" evidence="8">
    <location>
        <begin position="105"/>
        <end position="117"/>
    </location>
</feature>
<comment type="cofactor">
    <cofactor evidence="1">
        <name>Ca(2+)</name>
        <dbReference type="ChEBI" id="CHEBI:29108"/>
    </cofactor>
</comment>
<dbReference type="Gene3D" id="3.40.720.10">
    <property type="entry name" value="Alkaline Phosphatase, subunit A"/>
    <property type="match status" value="1"/>
</dbReference>
<sequence length="1010" mass="116423">MALLVSPSRGHFCVHLLAAIVLTCVIVAVHSSASSGRSGRHAQGHRAVDASGRGRSRPRGSRWDLQGKVKDQQSRSRSAASSGSYLDPASATSSGRTRQQQQHQSRGRGRARGRSRKPNIVVILTDDQDVLLGSMRYMPKLQRLMIRKGAMLNNSFVSTPMCCPSRSTFLSGMYVHNHNVYTNNANCSGAEWQSQHEPRAFPNYMNSTYRTGYFGKYLNDYFGDHTPPGWHRWMGLIRNSRFYNYSLVDESGRVEKHGDNYYQDYLTDLVARRGTAWLRESKMTRPTEPVMMVLSVPAPHGPEDAAPQYQHMFVNNTDHRTPAWNYAPNPDKQWLLQHKSTMTPQFKIFTDLLQRRRLQTLQSVDDLVEMVVKELDRLGELDNTYILYTSDHGYHLGQFGLIKGKAMPFDFDTRVPLIIRGPGIRPGINISNIVINADVAPTLIDMAGHTIPDHMDGQSVLRLLKAVRDPKNVDEKGFVTLKKPWKHSVLFERGKLTEKVLRQRERTEEMIIFNQAEHNQDVHFYIPTRRRKLAIECSKISNRLPCKPQQKWYCIEVNGRLKKHKCRGNSTSQMSPNTWNNGVMQRDQPGRYHSCACNTSSAAKGDSGGGNRRGNRKQRRRQRKRDKRHLHRGTRSRLLRHRRSAVEEGDFGLSTPVEFNGLESLFDRRCRILANQTVLCDLDIYQKPSEWAMHKEKIDAMIREYRKALDDLRDIRRHLREQRPLEDSSEETDEDGVDTDQYSHGNGGSRSTTDAAGGGCLCDEAGRIVARKKGKGAGLLIPPGLTKSERRDMRRQLRQNKKQQKSQRKRKRKKTCNSVNMNCFAHDNNHWKTPPYWNYGPFCFCSNANNNTYWCLRTINQTHDFVYCEFITTFMSFYDLLTDPYQLKNTVTDLNYGVLQQLHEELELMKTCKGRQECALRSSATRRKRLQHRDWPGLISIRRSKARRHRYKDNRWGFRRGARTGIEYRYTDDAGTDSYDPRDGLDTWSDGDDFTDDFDTPASKWAPDYE</sequence>
<feature type="compositionally biased region" description="Acidic residues" evidence="8">
    <location>
        <begin position="989"/>
        <end position="999"/>
    </location>
</feature>
<feature type="compositionally biased region" description="Basic residues" evidence="8">
    <location>
        <begin position="613"/>
        <end position="641"/>
    </location>
</feature>
<evidence type="ECO:0000259" key="10">
    <source>
        <dbReference type="Pfam" id="PF00884"/>
    </source>
</evidence>
<dbReference type="Proteomes" id="UP001283361">
    <property type="component" value="Unassembled WGS sequence"/>
</dbReference>
<dbReference type="CDD" id="cd16147">
    <property type="entry name" value="G6S"/>
    <property type="match status" value="1"/>
</dbReference>
<dbReference type="GO" id="GO:0008449">
    <property type="term" value="F:N-acetylglucosamine-6-sulfatase activity"/>
    <property type="evidence" value="ECO:0007669"/>
    <property type="project" value="TreeGrafter"/>
</dbReference>
<keyword evidence="13" id="KW-1185">Reference proteome</keyword>
<comment type="similarity">
    <text evidence="4">Belongs to the sulfatase family.</text>
</comment>
<dbReference type="GO" id="GO:0005539">
    <property type="term" value="F:glycosaminoglycan binding"/>
    <property type="evidence" value="ECO:0007669"/>
    <property type="project" value="TreeGrafter"/>
</dbReference>
<evidence type="ECO:0000313" key="13">
    <source>
        <dbReference type="Proteomes" id="UP001283361"/>
    </source>
</evidence>
<organism evidence="12 13">
    <name type="scientific">Elysia crispata</name>
    <name type="common">lettuce slug</name>
    <dbReference type="NCBI Taxonomy" id="231223"/>
    <lineage>
        <taxon>Eukaryota</taxon>
        <taxon>Metazoa</taxon>
        <taxon>Spiralia</taxon>
        <taxon>Lophotrochozoa</taxon>
        <taxon>Mollusca</taxon>
        <taxon>Gastropoda</taxon>
        <taxon>Heterobranchia</taxon>
        <taxon>Euthyneura</taxon>
        <taxon>Panpulmonata</taxon>
        <taxon>Sacoglossa</taxon>
        <taxon>Placobranchoidea</taxon>
        <taxon>Plakobranchidae</taxon>
        <taxon>Elysia</taxon>
    </lineage>
</organism>
<feature type="domain" description="Extracellular sulfatase C-terminal" evidence="11">
    <location>
        <begin position="641"/>
        <end position="726"/>
    </location>
</feature>
<proteinExistence type="inferred from homology"/>
<dbReference type="Pfam" id="PF00884">
    <property type="entry name" value="Sulfatase"/>
    <property type="match status" value="1"/>
</dbReference>
<gene>
    <name evidence="12" type="ORF">RRG08_044514</name>
</gene>
<dbReference type="EMBL" id="JAWDGP010004235">
    <property type="protein sequence ID" value="KAK3766323.1"/>
    <property type="molecule type" value="Genomic_DNA"/>
</dbReference>
<dbReference type="GO" id="GO:0046872">
    <property type="term" value="F:metal ion binding"/>
    <property type="evidence" value="ECO:0007669"/>
    <property type="project" value="UniProtKB-KW"/>
</dbReference>
<feature type="region of interest" description="Disordered" evidence="8">
    <location>
        <begin position="779"/>
        <end position="815"/>
    </location>
</feature>
<feature type="region of interest" description="Disordered" evidence="8">
    <location>
        <begin position="565"/>
        <end position="641"/>
    </location>
</feature>
<evidence type="ECO:0000256" key="2">
    <source>
        <dbReference type="ARBA" id="ARBA00004241"/>
    </source>
</evidence>
<dbReference type="GO" id="GO:0005795">
    <property type="term" value="C:Golgi stack"/>
    <property type="evidence" value="ECO:0007669"/>
    <property type="project" value="UniProtKB-SubCell"/>
</dbReference>
<feature type="region of interest" description="Disordered" evidence="8">
    <location>
        <begin position="33"/>
        <end position="119"/>
    </location>
</feature>
<keyword evidence="9" id="KW-0812">Transmembrane</keyword>
<dbReference type="Pfam" id="PF12548">
    <property type="entry name" value="DUF3740"/>
    <property type="match status" value="1"/>
</dbReference>
<keyword evidence="9" id="KW-0472">Membrane</keyword>
<evidence type="ECO:0000256" key="4">
    <source>
        <dbReference type="ARBA" id="ARBA00008779"/>
    </source>
</evidence>
<feature type="compositionally biased region" description="Low complexity" evidence="8">
    <location>
        <begin position="75"/>
        <end position="104"/>
    </location>
</feature>
<evidence type="ECO:0000259" key="11">
    <source>
        <dbReference type="Pfam" id="PF12548"/>
    </source>
</evidence>
<comment type="subcellular location">
    <subcellularLocation>
        <location evidence="2">Cell surface</location>
    </subcellularLocation>
    <subcellularLocation>
        <location evidence="3">Golgi apparatus</location>
        <location evidence="3">Golgi stack</location>
    </subcellularLocation>
</comment>
<keyword evidence="9" id="KW-1133">Transmembrane helix</keyword>
<evidence type="ECO:0000256" key="8">
    <source>
        <dbReference type="SAM" id="MobiDB-lite"/>
    </source>
</evidence>
<evidence type="ECO:0000256" key="5">
    <source>
        <dbReference type="ARBA" id="ARBA00022723"/>
    </source>
</evidence>
<reference evidence="12" key="1">
    <citation type="journal article" date="2023" name="G3 (Bethesda)">
        <title>A reference genome for the long-term kleptoplast-retaining sea slug Elysia crispata morphotype clarki.</title>
        <authorList>
            <person name="Eastman K.E."/>
            <person name="Pendleton A.L."/>
            <person name="Shaikh M.A."/>
            <person name="Suttiyut T."/>
            <person name="Ogas R."/>
            <person name="Tomko P."/>
            <person name="Gavelis G."/>
            <person name="Widhalm J.R."/>
            <person name="Wisecaver J.H."/>
        </authorList>
    </citation>
    <scope>NUCLEOTIDE SEQUENCE</scope>
    <source>
        <strain evidence="12">ECLA1</strain>
    </source>
</reference>
<evidence type="ECO:0000313" key="12">
    <source>
        <dbReference type="EMBL" id="KAK3766323.1"/>
    </source>
</evidence>
<evidence type="ECO:0000256" key="9">
    <source>
        <dbReference type="SAM" id="Phobius"/>
    </source>
</evidence>
<dbReference type="PANTHER" id="PTHR43108:SF16">
    <property type="entry name" value="EXTRACELLULAR SULFATASE SULF-1 HOMOLOG"/>
    <property type="match status" value="1"/>
</dbReference>
<feature type="region of interest" description="Disordered" evidence="8">
    <location>
        <begin position="720"/>
        <end position="754"/>
    </location>
</feature>
<protein>
    <recommendedName>
        <fullName evidence="14">Extracellular sulfatase</fullName>
    </recommendedName>
</protein>
<dbReference type="InterPro" id="IPR000917">
    <property type="entry name" value="Sulfatase_N"/>
</dbReference>
<evidence type="ECO:0000256" key="1">
    <source>
        <dbReference type="ARBA" id="ARBA00001913"/>
    </source>
</evidence>
<feature type="region of interest" description="Disordered" evidence="8">
    <location>
        <begin position="973"/>
        <end position="1010"/>
    </location>
</feature>
<feature type="compositionally biased region" description="Basic and acidic residues" evidence="8">
    <location>
        <begin position="61"/>
        <end position="74"/>
    </location>
</feature>
<dbReference type="PANTHER" id="PTHR43108">
    <property type="entry name" value="N-ACETYLGLUCOSAMINE-6-SULFATASE FAMILY MEMBER"/>
    <property type="match status" value="1"/>
</dbReference>
<feature type="compositionally biased region" description="Polar residues" evidence="8">
    <location>
        <begin position="740"/>
        <end position="754"/>
    </location>
</feature>
<evidence type="ECO:0000256" key="3">
    <source>
        <dbReference type="ARBA" id="ARBA00004348"/>
    </source>
</evidence>
<accession>A0AAE0ZBL7</accession>
<dbReference type="GO" id="GO:0009986">
    <property type="term" value="C:cell surface"/>
    <property type="evidence" value="ECO:0007669"/>
    <property type="project" value="UniProtKB-SubCell"/>
</dbReference>
<dbReference type="SUPFAM" id="SSF53649">
    <property type="entry name" value="Alkaline phosphatase-like"/>
    <property type="match status" value="2"/>
</dbReference>
<keyword evidence="6" id="KW-0106">Calcium</keyword>
<keyword evidence="5" id="KW-0479">Metal-binding</keyword>
<feature type="compositionally biased region" description="Basic residues" evidence="8">
    <location>
        <begin position="796"/>
        <end position="815"/>
    </location>
</feature>
<feature type="compositionally biased region" description="Polar residues" evidence="8">
    <location>
        <begin position="568"/>
        <end position="583"/>
    </location>
</feature>
<feature type="compositionally biased region" description="Acidic residues" evidence="8">
    <location>
        <begin position="727"/>
        <end position="738"/>
    </location>
</feature>
<feature type="domain" description="Sulfatase N-terminal" evidence="10">
    <location>
        <begin position="118"/>
        <end position="448"/>
    </location>
</feature>
<comment type="caution">
    <text evidence="12">The sequence shown here is derived from an EMBL/GenBank/DDBJ whole genome shotgun (WGS) entry which is preliminary data.</text>
</comment>
<name>A0AAE0ZBL7_9GAST</name>
<evidence type="ECO:0008006" key="14">
    <source>
        <dbReference type="Google" id="ProtNLM"/>
    </source>
</evidence>
<dbReference type="InterPro" id="IPR017850">
    <property type="entry name" value="Alkaline_phosphatase_core_sf"/>
</dbReference>
<evidence type="ECO:0000256" key="7">
    <source>
        <dbReference type="ARBA" id="ARBA00023034"/>
    </source>
</evidence>